<gene>
    <name evidence="1" type="ORF">ACFQ34_16445</name>
</gene>
<accession>A0ABW3VKX7</accession>
<dbReference type="RefSeq" id="WP_339122350.1">
    <property type="nucleotide sequence ID" value="NZ_BAABKS010000029.1"/>
</dbReference>
<dbReference type="GO" id="GO:0016874">
    <property type="term" value="F:ligase activity"/>
    <property type="evidence" value="ECO:0007669"/>
    <property type="project" value="UniProtKB-KW"/>
</dbReference>
<comment type="caution">
    <text evidence="1">The sequence shown here is derived from an EMBL/GenBank/DDBJ whole genome shotgun (WGS) entry which is preliminary data.</text>
</comment>
<evidence type="ECO:0000313" key="2">
    <source>
        <dbReference type="Proteomes" id="UP001597182"/>
    </source>
</evidence>
<dbReference type="EMBL" id="JBHTMB010000141">
    <property type="protein sequence ID" value="MFD1234884.1"/>
    <property type="molecule type" value="Genomic_DNA"/>
</dbReference>
<keyword evidence="1" id="KW-0436">Ligase</keyword>
<dbReference type="Proteomes" id="UP001597182">
    <property type="component" value="Unassembled WGS sequence"/>
</dbReference>
<keyword evidence="2" id="KW-1185">Reference proteome</keyword>
<sequence length="162" mass="16784">MAQTVRFRLADDAADELTGLRARLVVAGVPVPVGRPAVTVAAATTIPSPARAALATAVRVLTLPTLWLTNLTAVAGRDDQLVLAAVVDTELLAVHDAVHDVLAGKVRGPVATYLPGSWVPHCVLATRDPATAFTTLHPLRPVRAAVTALEVADTRTGEAAPL</sequence>
<organism evidence="1 2">
    <name type="scientific">Pseudonocardia benzenivorans</name>
    <dbReference type="NCBI Taxonomy" id="228005"/>
    <lineage>
        <taxon>Bacteria</taxon>
        <taxon>Bacillati</taxon>
        <taxon>Actinomycetota</taxon>
        <taxon>Actinomycetes</taxon>
        <taxon>Pseudonocardiales</taxon>
        <taxon>Pseudonocardiaceae</taxon>
        <taxon>Pseudonocardia</taxon>
    </lineage>
</organism>
<reference evidence="2" key="1">
    <citation type="journal article" date="2019" name="Int. J. Syst. Evol. Microbiol.">
        <title>The Global Catalogue of Microorganisms (GCM) 10K type strain sequencing project: providing services to taxonomists for standard genome sequencing and annotation.</title>
        <authorList>
            <consortium name="The Broad Institute Genomics Platform"/>
            <consortium name="The Broad Institute Genome Sequencing Center for Infectious Disease"/>
            <person name="Wu L."/>
            <person name="Ma J."/>
        </authorList>
    </citation>
    <scope>NUCLEOTIDE SEQUENCE [LARGE SCALE GENOMIC DNA]</scope>
    <source>
        <strain evidence="2">CCUG 49018</strain>
    </source>
</reference>
<protein>
    <submittedName>
        <fullName evidence="1">2'-5' RNA ligase family protein</fullName>
    </submittedName>
</protein>
<evidence type="ECO:0000313" key="1">
    <source>
        <dbReference type="EMBL" id="MFD1234884.1"/>
    </source>
</evidence>
<proteinExistence type="predicted"/>
<name>A0ABW3VKX7_9PSEU</name>